<feature type="non-terminal residue" evidence="1">
    <location>
        <position position="203"/>
    </location>
</feature>
<evidence type="ECO:0000313" key="2">
    <source>
        <dbReference type="Proteomes" id="UP000235371"/>
    </source>
</evidence>
<dbReference type="Gene3D" id="3.40.630.30">
    <property type="match status" value="1"/>
</dbReference>
<dbReference type="InterPro" id="IPR016181">
    <property type="entry name" value="Acyl_CoA_acyltransferase"/>
</dbReference>
<gene>
    <name evidence="1" type="ORF">K444DRAFT_483482</name>
</gene>
<dbReference type="UniPathway" id="UPA00113">
    <property type="reaction ID" value="UER00529"/>
</dbReference>
<dbReference type="InParanoid" id="A0A2J6THX2"/>
<sequence length="203" mass="22818">SSGIPQTYLDSQTVRETVFVTEQKAVPIKYQQDRDDTRSFCWALYSSSPVARPIGTIRLVPYPHHQHPAEGARFEAPDEEPEGFSQIMLFNMPLPEYDVDRKTSLHDGVESYIKLGRLCVVKEERGKRFADLLINAALDWAKANASELGKGVGSGVPEWRGLVCVHAQENAVGVWDRHGFVTDQGMGCWFEGGIRHVGMFRRL</sequence>
<accession>A0A2J6THX2</accession>
<evidence type="ECO:0000313" key="1">
    <source>
        <dbReference type="EMBL" id="PMD62601.1"/>
    </source>
</evidence>
<dbReference type="SUPFAM" id="SSF55729">
    <property type="entry name" value="Acyl-CoA N-acyltransferases (Nat)"/>
    <property type="match status" value="1"/>
</dbReference>
<reference evidence="1 2" key="1">
    <citation type="submission" date="2016-04" db="EMBL/GenBank/DDBJ databases">
        <title>A degradative enzymes factory behind the ericoid mycorrhizal symbiosis.</title>
        <authorList>
            <consortium name="DOE Joint Genome Institute"/>
            <person name="Martino E."/>
            <person name="Morin E."/>
            <person name="Grelet G."/>
            <person name="Kuo A."/>
            <person name="Kohler A."/>
            <person name="Daghino S."/>
            <person name="Barry K."/>
            <person name="Choi C."/>
            <person name="Cichocki N."/>
            <person name="Clum A."/>
            <person name="Copeland A."/>
            <person name="Hainaut M."/>
            <person name="Haridas S."/>
            <person name="Labutti K."/>
            <person name="Lindquist E."/>
            <person name="Lipzen A."/>
            <person name="Khouja H.-R."/>
            <person name="Murat C."/>
            <person name="Ohm R."/>
            <person name="Olson A."/>
            <person name="Spatafora J."/>
            <person name="Veneault-Fourrey C."/>
            <person name="Henrissat B."/>
            <person name="Grigoriev I."/>
            <person name="Martin F."/>
            <person name="Perotto S."/>
        </authorList>
    </citation>
    <scope>NUCLEOTIDE SEQUENCE [LARGE SCALE GENOMIC DNA]</scope>
    <source>
        <strain evidence="1 2">E</strain>
    </source>
</reference>
<dbReference type="GeneID" id="36581128"/>
<feature type="non-terminal residue" evidence="1">
    <location>
        <position position="1"/>
    </location>
</feature>
<dbReference type="EMBL" id="KZ613783">
    <property type="protein sequence ID" value="PMD62601.1"/>
    <property type="molecule type" value="Genomic_DNA"/>
</dbReference>
<organism evidence="1 2">
    <name type="scientific">Hyaloscypha bicolor E</name>
    <dbReference type="NCBI Taxonomy" id="1095630"/>
    <lineage>
        <taxon>Eukaryota</taxon>
        <taxon>Fungi</taxon>
        <taxon>Dikarya</taxon>
        <taxon>Ascomycota</taxon>
        <taxon>Pezizomycotina</taxon>
        <taxon>Leotiomycetes</taxon>
        <taxon>Helotiales</taxon>
        <taxon>Hyaloscyphaceae</taxon>
        <taxon>Hyaloscypha</taxon>
        <taxon>Hyaloscypha bicolor</taxon>
    </lineage>
</organism>
<dbReference type="GO" id="GO:0006048">
    <property type="term" value="P:UDP-N-acetylglucosamine biosynthetic process"/>
    <property type="evidence" value="ECO:0007669"/>
    <property type="project" value="UniProtKB-UniPathway"/>
</dbReference>
<dbReference type="STRING" id="1095630.A0A2J6THX2"/>
<name>A0A2J6THX2_9HELO</name>
<protein>
    <submittedName>
        <fullName evidence="1">Uncharacterized protein</fullName>
    </submittedName>
</protein>
<dbReference type="RefSeq" id="XP_024739505.1">
    <property type="nucleotide sequence ID" value="XM_024873048.1"/>
</dbReference>
<dbReference type="Proteomes" id="UP000235371">
    <property type="component" value="Unassembled WGS sequence"/>
</dbReference>
<keyword evidence="2" id="KW-1185">Reference proteome</keyword>
<proteinExistence type="predicted"/>
<dbReference type="AlphaFoldDB" id="A0A2J6THX2"/>
<dbReference type="OrthoDB" id="329272at2759"/>